<proteinExistence type="predicted"/>
<dbReference type="InterPro" id="IPR003439">
    <property type="entry name" value="ABC_transporter-like_ATP-bd"/>
</dbReference>
<organism evidence="5 6">
    <name type="scientific">Lachnobacterium bovis</name>
    <dbReference type="NCBI Taxonomy" id="140626"/>
    <lineage>
        <taxon>Bacteria</taxon>
        <taxon>Bacillati</taxon>
        <taxon>Bacillota</taxon>
        <taxon>Clostridia</taxon>
        <taxon>Lachnospirales</taxon>
        <taxon>Lachnospiraceae</taxon>
        <taxon>Lachnobacterium</taxon>
    </lineage>
</organism>
<dbReference type="PROSITE" id="PS00211">
    <property type="entry name" value="ABC_TRANSPORTER_1"/>
    <property type="match status" value="1"/>
</dbReference>
<dbReference type="SMART" id="SM00382">
    <property type="entry name" value="AAA"/>
    <property type="match status" value="2"/>
</dbReference>
<name>A0A1H9R1L0_9FIRM</name>
<feature type="domain" description="ABC transporter" evidence="4">
    <location>
        <begin position="325"/>
        <end position="524"/>
    </location>
</feature>
<dbReference type="GO" id="GO:0016887">
    <property type="term" value="F:ATP hydrolysis activity"/>
    <property type="evidence" value="ECO:0007669"/>
    <property type="project" value="InterPro"/>
</dbReference>
<keyword evidence="6" id="KW-1185">Reference proteome</keyword>
<keyword evidence="1" id="KW-0547">Nucleotide-binding</keyword>
<accession>A0A1H9R1L0</accession>
<feature type="coiled-coil region" evidence="3">
    <location>
        <begin position="244"/>
        <end position="277"/>
    </location>
</feature>
<dbReference type="PANTHER" id="PTHR42855">
    <property type="entry name" value="ABC TRANSPORTER ATP-BINDING SUBUNIT"/>
    <property type="match status" value="1"/>
</dbReference>
<dbReference type="InterPro" id="IPR051309">
    <property type="entry name" value="ABCF_ATPase"/>
</dbReference>
<keyword evidence="3" id="KW-0175">Coiled coil</keyword>
<dbReference type="FunFam" id="3.40.50.300:FF:000011">
    <property type="entry name" value="Putative ABC transporter ATP-binding component"/>
    <property type="match status" value="1"/>
</dbReference>
<feature type="coiled-coil region" evidence="3">
    <location>
        <begin position="523"/>
        <end position="562"/>
    </location>
</feature>
<evidence type="ECO:0000259" key="4">
    <source>
        <dbReference type="PROSITE" id="PS50893"/>
    </source>
</evidence>
<evidence type="ECO:0000256" key="2">
    <source>
        <dbReference type="ARBA" id="ARBA00022840"/>
    </source>
</evidence>
<gene>
    <name evidence="5" type="ORF">SAMN02910429_00732</name>
</gene>
<evidence type="ECO:0000256" key="1">
    <source>
        <dbReference type="ARBA" id="ARBA00022741"/>
    </source>
</evidence>
<evidence type="ECO:0000313" key="5">
    <source>
        <dbReference type="EMBL" id="SER66602.1"/>
    </source>
</evidence>
<dbReference type="PANTHER" id="PTHR42855:SF2">
    <property type="entry name" value="DRUG RESISTANCE ABC TRANSPORTER,ATP-BINDING PROTEIN"/>
    <property type="match status" value="1"/>
</dbReference>
<dbReference type="EMBL" id="FOGW01000007">
    <property type="protein sequence ID" value="SER66602.1"/>
    <property type="molecule type" value="Genomic_DNA"/>
</dbReference>
<protein>
    <submittedName>
        <fullName evidence="5">ATP-binding cassette, subfamily F, member 3</fullName>
    </submittedName>
</protein>
<dbReference type="InterPro" id="IPR027417">
    <property type="entry name" value="P-loop_NTPase"/>
</dbReference>
<dbReference type="Proteomes" id="UP000182471">
    <property type="component" value="Unassembled WGS sequence"/>
</dbReference>
<reference evidence="6" key="1">
    <citation type="submission" date="2016-10" db="EMBL/GenBank/DDBJ databases">
        <authorList>
            <person name="Varghese N."/>
            <person name="Submissions S."/>
        </authorList>
    </citation>
    <scope>NUCLEOTIDE SEQUENCE [LARGE SCALE GENOMIC DNA]</scope>
    <source>
        <strain evidence="6">S1b</strain>
    </source>
</reference>
<dbReference type="SUPFAM" id="SSF52540">
    <property type="entry name" value="P-loop containing nucleoside triphosphate hydrolases"/>
    <property type="match status" value="2"/>
</dbReference>
<dbReference type="Pfam" id="PF00005">
    <property type="entry name" value="ABC_tran"/>
    <property type="match status" value="2"/>
</dbReference>
<dbReference type="GO" id="GO:0005524">
    <property type="term" value="F:ATP binding"/>
    <property type="evidence" value="ECO:0007669"/>
    <property type="project" value="UniProtKB-KW"/>
</dbReference>
<sequence>MIKVENLSYSFPDKELYKDVSFEIEEGMHCVFIGSNGTGKTTLIDMMLDPKKYLYDGKITGLENKRIGYVKQFEVHDKACNTTVFEYLNEYFVKLLKETEDTCAMMAEAENMDELFEKYQSLLDEFLALDGEHASTNIYKALKDADLFEKCDLPIKDISGGEFKLVQVIKAMLMKPDLLIMDEPDVFLDFKNLNGLVELIKTYPKTMLVITHNRFLLNHCFNQILQIENCEVQQFIGNFIEYNLMRLETKLENRQIEKQQDEEIEKNEQMVKKLRATATVIDSASRGRQLKARVSYLERLKMNKIKSPFLETPVYDIQIEPSDSLEEEDIAIKVSDFGVEFEEKLLEKVEFDIKGREKVAIVGANGTGKTTLLNRIMKVANDSVAEKLSENVDNKNFTGKIEFSPNASISILSQTRDDLEETSEDKKMSGGEKNMYQVKEVTSKKPNVLILDEPTSHLDIYAQESLEKALKEYNGAVLFVSHDFYTIATLADRVLLVENNSIRQMSNRAFRKMIYSKHFNKDYLLLEQKKKEVERRIEQHLLKDEFSKAKKLCDELEEITEKMTEIR</sequence>
<dbReference type="InterPro" id="IPR032781">
    <property type="entry name" value="ABC_tran_Xtn"/>
</dbReference>
<dbReference type="InterPro" id="IPR003593">
    <property type="entry name" value="AAA+_ATPase"/>
</dbReference>
<evidence type="ECO:0000256" key="3">
    <source>
        <dbReference type="SAM" id="Coils"/>
    </source>
</evidence>
<dbReference type="Gene3D" id="3.40.50.300">
    <property type="entry name" value="P-loop containing nucleotide triphosphate hydrolases"/>
    <property type="match status" value="3"/>
</dbReference>
<keyword evidence="2 5" id="KW-0067">ATP-binding</keyword>
<dbReference type="Pfam" id="PF12848">
    <property type="entry name" value="ABC_tran_Xtn"/>
    <property type="match status" value="1"/>
</dbReference>
<dbReference type="PROSITE" id="PS50893">
    <property type="entry name" value="ABC_TRANSPORTER_2"/>
    <property type="match status" value="2"/>
</dbReference>
<dbReference type="InterPro" id="IPR017871">
    <property type="entry name" value="ABC_transporter-like_CS"/>
</dbReference>
<dbReference type="AlphaFoldDB" id="A0A1H9R1L0"/>
<dbReference type="RefSeq" id="WP_074730430.1">
    <property type="nucleotide sequence ID" value="NZ_FOGW01000007.1"/>
</dbReference>
<evidence type="ECO:0000313" key="6">
    <source>
        <dbReference type="Proteomes" id="UP000182471"/>
    </source>
</evidence>
<feature type="domain" description="ABC transporter" evidence="4">
    <location>
        <begin position="2"/>
        <end position="254"/>
    </location>
</feature>
<dbReference type="CDD" id="cd03221">
    <property type="entry name" value="ABCF_EF-3"/>
    <property type="match status" value="1"/>
</dbReference>